<keyword evidence="3" id="KW-0813">Transport</keyword>
<dbReference type="Gene3D" id="1.20.120.220">
    <property type="entry name" value="ATP synthase, F0 complex, subunit A"/>
    <property type="match status" value="1"/>
</dbReference>
<evidence type="ECO:0000313" key="17">
    <source>
        <dbReference type="Ensembl" id="ENSFTIP00000000714.1"/>
    </source>
</evidence>
<evidence type="ECO:0000256" key="1">
    <source>
        <dbReference type="ARBA" id="ARBA00004141"/>
    </source>
</evidence>
<dbReference type="AlphaFoldDB" id="A0A8C4TPJ9"/>
<evidence type="ECO:0000256" key="15">
    <source>
        <dbReference type="ARBA" id="ARBA00081802"/>
    </source>
</evidence>
<sequence length="84" mass="9196">MCKSNNLLIFPLALGVYLTANLTAGHLLIQSIPTATRALLPIMPRVSTLTTSILLLFTILEVAVAIIQTYVFVLLLSLHLHENI</sequence>
<reference evidence="17" key="1">
    <citation type="submission" date="2025-08" db="UniProtKB">
        <authorList>
            <consortium name="Ensembl"/>
        </authorList>
    </citation>
    <scope>IDENTIFICATION</scope>
</reference>
<evidence type="ECO:0000256" key="2">
    <source>
        <dbReference type="ARBA" id="ARBA00006810"/>
    </source>
</evidence>
<dbReference type="Proteomes" id="UP000694562">
    <property type="component" value="Unplaced"/>
</dbReference>
<dbReference type="SUPFAM" id="SSF81336">
    <property type="entry name" value="F1F0 ATP synthase subunit A"/>
    <property type="match status" value="1"/>
</dbReference>
<dbReference type="Pfam" id="PF00119">
    <property type="entry name" value="ATP-synt_A"/>
    <property type="match status" value="1"/>
</dbReference>
<keyword evidence="4" id="KW-0138">CF(0)</keyword>
<proteinExistence type="inferred from homology"/>
<dbReference type="InterPro" id="IPR045083">
    <property type="entry name" value="ATP_synth_F0_asu_bact/mt"/>
</dbReference>
<protein>
    <recommendedName>
        <fullName evidence="14">ATP synthase F(0) complex subunit a</fullName>
    </recommendedName>
    <alternativeName>
        <fullName evidence="12">F-ATPase protein 6</fullName>
    </alternativeName>
    <alternativeName>
        <fullName evidence="15">Proton-conducting channel, ATP synthase F(0) complex subunit a</fullName>
    </alternativeName>
</protein>
<evidence type="ECO:0000256" key="11">
    <source>
        <dbReference type="ARBA" id="ARBA00024169"/>
    </source>
</evidence>
<dbReference type="PANTHER" id="PTHR11410:SF0">
    <property type="entry name" value="ATP SYNTHASE SUBUNIT A"/>
    <property type="match status" value="1"/>
</dbReference>
<dbReference type="Ensembl" id="ENSFTIT00000000757.1">
    <property type="protein sequence ID" value="ENSFTIP00000000714.1"/>
    <property type="gene ID" value="ENSFTIG00000000502.1"/>
</dbReference>
<comment type="subcellular location">
    <subcellularLocation>
        <location evidence="1">Membrane</location>
        <topology evidence="1">Multi-pass membrane protein</topology>
    </subcellularLocation>
</comment>
<keyword evidence="8" id="KW-0406">Ion transport</keyword>
<feature type="transmembrane region" description="Helical" evidence="16">
    <location>
        <begin position="53"/>
        <end position="78"/>
    </location>
</feature>
<evidence type="ECO:0000256" key="12">
    <source>
        <dbReference type="ARBA" id="ARBA00032954"/>
    </source>
</evidence>
<comment type="subunit">
    <text evidence="13">Component of the ATP synthase complex composed at least of ATP5F1A/subunit alpha, ATP5F1B/subunit beta, ATP5MC1/subunit c (homooctomer), MT-ATP6/subunit a, MT-ATP8/subunit 8, ATP5ME/subunit e, ATP5MF/subunit f, ATP5MG/subunit g, ATP5MK/subunit k, ATP5MJ/subunit j, ATP5F1C/subunit gamma, ATP5F1D/subunit delta, ATP5F1E/subunit epsilon, ATP5PF/subunit F6, ATP5PB/subunit b, ATP5PD/subunit d, ATP5PO/subunit OSCP. ATP synthase complex consists of a soluble F(1) head domain (subunits alpha(3) and beta(3)) - the catalytic core - and a membrane F(0) domain - the membrane proton channel (subunits c, a, 8, e, f, g, k and j). These two domains are linked by a central stalk (subunits gamma, delta, and epsilon) rotating inside the F1 region and a stationary peripheral stalk (subunits F6, b, d, and OSCP). Interacts with DNAJC30; interaction is direct.</text>
</comment>
<reference evidence="17" key="2">
    <citation type="submission" date="2025-09" db="UniProtKB">
        <authorList>
            <consortium name="Ensembl"/>
        </authorList>
    </citation>
    <scope>IDENTIFICATION</scope>
</reference>
<evidence type="ECO:0000256" key="9">
    <source>
        <dbReference type="ARBA" id="ARBA00023136"/>
    </source>
</evidence>
<evidence type="ECO:0000256" key="8">
    <source>
        <dbReference type="ARBA" id="ARBA00023065"/>
    </source>
</evidence>
<dbReference type="GO" id="GO:0045259">
    <property type="term" value="C:proton-transporting ATP synthase complex"/>
    <property type="evidence" value="ECO:0007669"/>
    <property type="project" value="UniProtKB-KW"/>
</dbReference>
<dbReference type="InterPro" id="IPR000568">
    <property type="entry name" value="ATP_synth_F0_asu"/>
</dbReference>
<comment type="similarity">
    <text evidence="2">Belongs to the ATPase A chain family.</text>
</comment>
<evidence type="ECO:0000256" key="6">
    <source>
        <dbReference type="ARBA" id="ARBA00022781"/>
    </source>
</evidence>
<evidence type="ECO:0000256" key="14">
    <source>
        <dbReference type="ARBA" id="ARBA00071928"/>
    </source>
</evidence>
<evidence type="ECO:0000256" key="10">
    <source>
        <dbReference type="ARBA" id="ARBA00023310"/>
    </source>
</evidence>
<evidence type="ECO:0000256" key="16">
    <source>
        <dbReference type="SAM" id="Phobius"/>
    </source>
</evidence>
<evidence type="ECO:0000313" key="18">
    <source>
        <dbReference type="Proteomes" id="UP000694562"/>
    </source>
</evidence>
<keyword evidence="6" id="KW-0375">Hydrogen ion transport</keyword>
<keyword evidence="5 16" id="KW-0812">Transmembrane</keyword>
<name>A0A8C4TPJ9_FALTI</name>
<dbReference type="PANTHER" id="PTHR11410">
    <property type="entry name" value="ATP SYNTHASE SUBUNIT A"/>
    <property type="match status" value="1"/>
</dbReference>
<evidence type="ECO:0000256" key="5">
    <source>
        <dbReference type="ARBA" id="ARBA00022692"/>
    </source>
</evidence>
<accession>A0A8C4TPJ9</accession>
<dbReference type="OrthoDB" id="5976622at2759"/>
<dbReference type="OMA" id="TIALDVH"/>
<keyword evidence="10" id="KW-0066">ATP synthesis</keyword>
<dbReference type="GO" id="GO:0046933">
    <property type="term" value="F:proton-transporting ATP synthase activity, rotational mechanism"/>
    <property type="evidence" value="ECO:0007669"/>
    <property type="project" value="TreeGrafter"/>
</dbReference>
<evidence type="ECO:0000256" key="13">
    <source>
        <dbReference type="ARBA" id="ARBA00063051"/>
    </source>
</evidence>
<evidence type="ECO:0000256" key="3">
    <source>
        <dbReference type="ARBA" id="ARBA00022448"/>
    </source>
</evidence>
<evidence type="ECO:0000256" key="4">
    <source>
        <dbReference type="ARBA" id="ARBA00022547"/>
    </source>
</evidence>
<dbReference type="PRINTS" id="PR00123">
    <property type="entry name" value="ATPASEA"/>
</dbReference>
<comment type="catalytic activity">
    <reaction evidence="11">
        <text>H(+)(in) = H(+)(out)</text>
        <dbReference type="Rhea" id="RHEA:34979"/>
        <dbReference type="ChEBI" id="CHEBI:15378"/>
    </reaction>
</comment>
<organism evidence="17 18">
    <name type="scientific">Falco tinnunculus</name>
    <name type="common">Common kestrel</name>
    <dbReference type="NCBI Taxonomy" id="100819"/>
    <lineage>
        <taxon>Eukaryota</taxon>
        <taxon>Metazoa</taxon>
        <taxon>Chordata</taxon>
        <taxon>Craniata</taxon>
        <taxon>Vertebrata</taxon>
        <taxon>Euteleostomi</taxon>
        <taxon>Archelosauria</taxon>
        <taxon>Archosauria</taxon>
        <taxon>Dinosauria</taxon>
        <taxon>Saurischia</taxon>
        <taxon>Theropoda</taxon>
        <taxon>Coelurosauria</taxon>
        <taxon>Aves</taxon>
        <taxon>Neognathae</taxon>
        <taxon>Neoaves</taxon>
        <taxon>Telluraves</taxon>
        <taxon>Australaves</taxon>
        <taxon>Falconiformes</taxon>
        <taxon>Falconidae</taxon>
        <taxon>Falco</taxon>
    </lineage>
</organism>
<keyword evidence="18" id="KW-1185">Reference proteome</keyword>
<keyword evidence="9 16" id="KW-0472">Membrane</keyword>
<keyword evidence="7 16" id="KW-1133">Transmembrane helix</keyword>
<evidence type="ECO:0000256" key="7">
    <source>
        <dbReference type="ARBA" id="ARBA00022989"/>
    </source>
</evidence>
<dbReference type="InterPro" id="IPR035908">
    <property type="entry name" value="F0_ATP_A_sf"/>
</dbReference>